<dbReference type="GO" id="GO:0000978">
    <property type="term" value="F:RNA polymerase II cis-regulatory region sequence-specific DNA binding"/>
    <property type="evidence" value="ECO:0007669"/>
    <property type="project" value="TreeGrafter"/>
</dbReference>
<dbReference type="SUPFAM" id="SSF46785">
    <property type="entry name" value="Winged helix' DNA-binding domain"/>
    <property type="match status" value="1"/>
</dbReference>
<dbReference type="GO" id="GO:0000981">
    <property type="term" value="F:DNA-binding transcription factor activity, RNA polymerase II-specific"/>
    <property type="evidence" value="ECO:0007669"/>
    <property type="project" value="TreeGrafter"/>
</dbReference>
<dbReference type="InterPro" id="IPR003150">
    <property type="entry name" value="DNA-bd_RFX"/>
</dbReference>
<protein>
    <recommendedName>
        <fullName evidence="2">RFX-type winged-helix domain-containing protein</fullName>
    </recommendedName>
</protein>
<proteinExistence type="predicted"/>
<evidence type="ECO:0000259" key="2">
    <source>
        <dbReference type="Pfam" id="PF02257"/>
    </source>
</evidence>
<dbReference type="InterPro" id="IPR039779">
    <property type="entry name" value="RFX-like"/>
</dbReference>
<accession>A0AAN9Y991</accession>
<dbReference type="Gene3D" id="1.10.10.10">
    <property type="entry name" value="Winged helix-like DNA-binding domain superfamily/Winged helix DNA-binding domain"/>
    <property type="match status" value="1"/>
</dbReference>
<keyword evidence="1" id="KW-0238">DNA-binding</keyword>
<keyword evidence="4" id="KW-1185">Reference proteome</keyword>
<feature type="domain" description="RFX-type winged-helix" evidence="2">
    <location>
        <begin position="293"/>
        <end position="366"/>
    </location>
</feature>
<gene>
    <name evidence="3" type="ORF">V9T40_003003</name>
</gene>
<sequence>MKSLIEKYENSPNNSNIQWLYEDITSLHEEKSNTKKDDKNQFWFLSESLNLHFFDESISDYYGYLNEDEVALKLADWLFKESLEEFRANTKRLLCFHDGEESDFRVLNKQKLSECLDVPVTDLEMYLTSSSPQGVFSDLCLSDGPHYYFDDSLFVELQPVKTFDGCNAIKALNNTSIDSILPDDINTSSVEVEFNSVVEEDKNGILENRTCFKGELEEIAIKCEEGENEIVSVPKLQIVGRHQVKKVERSHDTYPIVQHKRRGRPRKIDEYNQAASRNGQHKYSPENVMDCSTWISDNFFEVPGNKPAIDRARLYELYTNYCLLKLCTPVDRALFGKIIRKVFPELKSRRLIQNQVLKYHYVGLKPKFSELEQALLHTDSANNPQEILLSYVPVNE</sequence>
<dbReference type="InterPro" id="IPR036388">
    <property type="entry name" value="WH-like_DNA-bd_sf"/>
</dbReference>
<evidence type="ECO:0000256" key="1">
    <source>
        <dbReference type="ARBA" id="ARBA00023125"/>
    </source>
</evidence>
<evidence type="ECO:0000313" key="4">
    <source>
        <dbReference type="Proteomes" id="UP001367676"/>
    </source>
</evidence>
<dbReference type="PANTHER" id="PTHR12619">
    <property type="entry name" value="RFX TRANSCRIPTION FACTOR FAMILY"/>
    <property type="match status" value="1"/>
</dbReference>
<organism evidence="3 4">
    <name type="scientific">Parthenolecanium corni</name>
    <dbReference type="NCBI Taxonomy" id="536013"/>
    <lineage>
        <taxon>Eukaryota</taxon>
        <taxon>Metazoa</taxon>
        <taxon>Ecdysozoa</taxon>
        <taxon>Arthropoda</taxon>
        <taxon>Hexapoda</taxon>
        <taxon>Insecta</taxon>
        <taxon>Pterygota</taxon>
        <taxon>Neoptera</taxon>
        <taxon>Paraneoptera</taxon>
        <taxon>Hemiptera</taxon>
        <taxon>Sternorrhyncha</taxon>
        <taxon>Coccoidea</taxon>
        <taxon>Coccidae</taxon>
        <taxon>Parthenolecanium</taxon>
    </lineage>
</organism>
<comment type="caution">
    <text evidence="3">The sequence shown here is derived from an EMBL/GenBank/DDBJ whole genome shotgun (WGS) entry which is preliminary data.</text>
</comment>
<dbReference type="Pfam" id="PF02257">
    <property type="entry name" value="RFX_DNA_binding"/>
    <property type="match status" value="1"/>
</dbReference>
<dbReference type="Proteomes" id="UP001367676">
    <property type="component" value="Unassembled WGS sequence"/>
</dbReference>
<dbReference type="EMBL" id="JBBCAQ010000006">
    <property type="protein sequence ID" value="KAK7603004.1"/>
    <property type="molecule type" value="Genomic_DNA"/>
</dbReference>
<dbReference type="InterPro" id="IPR036390">
    <property type="entry name" value="WH_DNA-bd_sf"/>
</dbReference>
<reference evidence="3 4" key="1">
    <citation type="submission" date="2024-03" db="EMBL/GenBank/DDBJ databases">
        <title>Adaptation during the transition from Ophiocordyceps entomopathogen to insect associate is accompanied by gene loss and intensified selection.</title>
        <authorList>
            <person name="Ward C.M."/>
            <person name="Onetto C.A."/>
            <person name="Borneman A.R."/>
        </authorList>
    </citation>
    <scope>NUCLEOTIDE SEQUENCE [LARGE SCALE GENOMIC DNA]</scope>
    <source>
        <strain evidence="3">AWRI1</strain>
        <tissue evidence="3">Single Adult Female</tissue>
    </source>
</reference>
<dbReference type="PANTHER" id="PTHR12619:SF5">
    <property type="entry name" value="TRANSCRIPTION FACTOR RFX4"/>
    <property type="match status" value="1"/>
</dbReference>
<dbReference type="AlphaFoldDB" id="A0AAN9Y991"/>
<evidence type="ECO:0000313" key="3">
    <source>
        <dbReference type="EMBL" id="KAK7603004.1"/>
    </source>
</evidence>
<name>A0AAN9Y991_9HEMI</name>